<evidence type="ECO:0000313" key="7">
    <source>
        <dbReference type="EMBL" id="CCH32068.1"/>
    </source>
</evidence>
<dbReference type="Pfam" id="PF08659">
    <property type="entry name" value="KR"/>
    <property type="match status" value="1"/>
</dbReference>
<evidence type="ECO:0000256" key="1">
    <source>
        <dbReference type="ARBA" id="ARBA00022450"/>
    </source>
</evidence>
<dbReference type="eggNOG" id="COG3321">
    <property type="taxonomic scope" value="Bacteria"/>
</dbReference>
<dbReference type="Gene3D" id="3.40.47.10">
    <property type="match status" value="1"/>
</dbReference>
<dbReference type="BioCyc" id="SESP1179773:BN6_RS23180-MONOMER"/>
<evidence type="ECO:0000256" key="2">
    <source>
        <dbReference type="ARBA" id="ARBA00022553"/>
    </source>
</evidence>
<dbReference type="InterPro" id="IPR050091">
    <property type="entry name" value="PKS_NRPS_Biosynth_Enz"/>
</dbReference>
<dbReference type="KEGG" id="sesp:BN6_47930"/>
<dbReference type="InterPro" id="IPR009081">
    <property type="entry name" value="PP-bd_ACP"/>
</dbReference>
<dbReference type="InterPro" id="IPR036736">
    <property type="entry name" value="ACP-like_sf"/>
</dbReference>
<dbReference type="Gene3D" id="3.40.50.720">
    <property type="entry name" value="NAD(P)-binding Rossmann-like Domain"/>
    <property type="match status" value="2"/>
</dbReference>
<dbReference type="Pfam" id="PF00109">
    <property type="entry name" value="ketoacyl-synt"/>
    <property type="match status" value="1"/>
</dbReference>
<evidence type="ECO:0000313" key="8">
    <source>
        <dbReference type="Proteomes" id="UP000006281"/>
    </source>
</evidence>
<dbReference type="PROSITE" id="PS00606">
    <property type="entry name" value="KS3_1"/>
    <property type="match status" value="1"/>
</dbReference>
<dbReference type="InterPro" id="IPR020841">
    <property type="entry name" value="PKS_Beta-ketoAc_synthase_dom"/>
</dbReference>
<dbReference type="InterPro" id="IPR014043">
    <property type="entry name" value="Acyl_transferase_dom"/>
</dbReference>
<dbReference type="EMBL" id="HE804045">
    <property type="protein sequence ID" value="CCH32068.1"/>
    <property type="molecule type" value="Genomic_DNA"/>
</dbReference>
<dbReference type="Pfam" id="PF02801">
    <property type="entry name" value="Ketoacyl-synt_C"/>
    <property type="match status" value="1"/>
</dbReference>
<feature type="domain" description="Carrier" evidence="5">
    <location>
        <begin position="1286"/>
        <end position="1360"/>
    </location>
</feature>
<accession>K0K695</accession>
<dbReference type="Pfam" id="PF00698">
    <property type="entry name" value="Acyl_transf_1"/>
    <property type="match status" value="1"/>
</dbReference>
<dbReference type="InterPro" id="IPR057326">
    <property type="entry name" value="KR_dom"/>
</dbReference>
<name>K0K695_SACES</name>
<dbReference type="SUPFAM" id="SSF53901">
    <property type="entry name" value="Thiolase-like"/>
    <property type="match status" value="1"/>
</dbReference>
<dbReference type="RefSeq" id="WP_015102180.1">
    <property type="nucleotide sequence ID" value="NC_019673.1"/>
</dbReference>
<dbReference type="SMART" id="SM00827">
    <property type="entry name" value="PKS_AT"/>
    <property type="match status" value="1"/>
</dbReference>
<dbReference type="InterPro" id="IPR016039">
    <property type="entry name" value="Thiolase-like"/>
</dbReference>
<dbReference type="InterPro" id="IPR014031">
    <property type="entry name" value="Ketoacyl_synth_C"/>
</dbReference>
<dbReference type="GO" id="GO:0004312">
    <property type="term" value="F:fatty acid synthase activity"/>
    <property type="evidence" value="ECO:0007669"/>
    <property type="project" value="TreeGrafter"/>
</dbReference>
<dbReference type="InterPro" id="IPR014030">
    <property type="entry name" value="Ketoacyl_synth_N"/>
</dbReference>
<evidence type="ECO:0000259" key="5">
    <source>
        <dbReference type="PROSITE" id="PS50075"/>
    </source>
</evidence>
<evidence type="ECO:0000256" key="4">
    <source>
        <dbReference type="ARBA" id="ARBA00023315"/>
    </source>
</evidence>
<evidence type="ECO:0000259" key="6">
    <source>
        <dbReference type="PROSITE" id="PS52004"/>
    </source>
</evidence>
<dbReference type="PATRIC" id="fig|1179773.3.peg.4803"/>
<dbReference type="Pfam" id="PF00550">
    <property type="entry name" value="PP-binding"/>
    <property type="match status" value="1"/>
</dbReference>
<dbReference type="GO" id="GO:0031177">
    <property type="term" value="F:phosphopantetheine binding"/>
    <property type="evidence" value="ECO:0007669"/>
    <property type="project" value="InterPro"/>
</dbReference>
<dbReference type="InterPro" id="IPR020806">
    <property type="entry name" value="PKS_PP-bd"/>
</dbReference>
<gene>
    <name evidence="7" type="primary">pks10</name>
    <name evidence="7" type="ordered locus">BN6_47930</name>
</gene>
<dbReference type="HOGENOM" id="CLU_000022_35_4_11"/>
<dbReference type="CDD" id="cd00833">
    <property type="entry name" value="PKS"/>
    <property type="match status" value="1"/>
</dbReference>
<keyword evidence="4" id="KW-0012">Acyltransferase</keyword>
<dbReference type="InterPro" id="IPR036291">
    <property type="entry name" value="NAD(P)-bd_dom_sf"/>
</dbReference>
<dbReference type="SUPFAM" id="SSF51735">
    <property type="entry name" value="NAD(P)-binding Rossmann-fold domains"/>
    <property type="match status" value="2"/>
</dbReference>
<dbReference type="eggNOG" id="COG1020">
    <property type="taxonomic scope" value="Bacteria"/>
</dbReference>
<dbReference type="PANTHER" id="PTHR43775:SF51">
    <property type="entry name" value="INACTIVE PHENOLPHTHIOCEROL SYNTHESIS POLYKETIDE SYNTHASE TYPE I PKS1-RELATED"/>
    <property type="match status" value="1"/>
</dbReference>
<dbReference type="Gene3D" id="1.10.1200.10">
    <property type="entry name" value="ACP-like"/>
    <property type="match status" value="1"/>
</dbReference>
<keyword evidence="8" id="KW-1185">Reference proteome</keyword>
<dbReference type="SUPFAM" id="SSF52151">
    <property type="entry name" value="FabD/lysophospholipase-like"/>
    <property type="match status" value="1"/>
</dbReference>
<sequence length="1394" mass="147739">MNDELDGVAIVGMSGRFPGAPDLDRFWSMLVAGEEGLSHYTADELLAAGVPRELVDDPSYTRSAHTLADFGLFDAEFFGLTRSEAEVTDPQQRLLLECSWEALERAGHPVPTGRTGVFAGVSQSTYLTERLADNGFAHPMQVRIGNDPGMAALRVSYKLNLSGPSLTVQTACSSSLVAVHLACQSLLTLECDLAVAGGAAVRLLGPRGHLHEEGGIHSTDGHCRPFDADATGTASGDGVAVVVLKRLADAVRDGDHVHAVILGSAVNNDGSDKIGFTAPSTTGQVAVLDEALAVAGVDRDTVQYVEAHGTATPLGDPIEARALAEVFGTRAEPGVLGSVKGNVGHLDAAAGVTGLIKVALALENGVIPPTAHFRRPNPELDALPFRVTAEPVPWPEAAHPRRAGVSSFGIGGTNAHVVVQAAPARRTEPTRRGLHVLPLSARTATALDEASRRLAGHLPAVDLADAAYTLQVGRAAFAHRRAVVADSAESAVEALGSPHRTEAGEPSVVFLLPGQGSQYTGMGEQLYRAEPVFRDALDECAELLRPHLGWDVREVAFRGADLRSTLRTQPTVFSVDYAVAKLLESWGVRPGAMIGHSLGELVAACLAGVFELPDALRVVATRAALMQDLPPGRMLAVPLDEAAATAALAGLAGPVTVAAVNAPGGCVVAGPENAVADARELLEAKGLIVKDVPTSHAFHTAMVDPALPELGRALRAAVLAKPRLPFASNVTGTWITDEQAVDPEYWVTHTRRPVRFADGLDAVLARGAAVLVEVGPGSVLSGLSRANPARPATAVTLRRGEPEGRTVLEALATVWEHGGEVDWAALHGDERRSRVPLPTYPFQRREHLVTPVVASPRREPSRWASAPVWLPSRAARGKLAPAKWLVLADGLGVAEALAAELPGEVTLVPPGGDLPDLRPDRVVHARSIRAESGADAATRYRTSQDDGFHGLLDLARGLGPDPVRIDVLTNDLQDVGPVLMPERATVLGAATVLAQEYGNVTCHSVDVTLPRSGEDLWRLVDQLLAELSAPQREEQVALRGDQRWARSYAPVALPDARAWQKGATYLVTGVDGELGRAFAEDMTRSGAKVVTAEPGRIADLARRHDIRGVVHAADVRGAGLIALKTREQAEQVLSAHVAAVLEIDEALPDVEFVLLCSSTTGVLGGFGQVENCASAAFLDAYAPARNRVVVDWAQWSWDDWLERQMADLPEVRERFRRQRLAEGITATEGVVLARAALAAGLNRLIVSTVDFSDSLAQRDELTASAFVAAVSGDTDADADWDPAQVWPDDEVARGVATIWRETLGVARIDPDDDFYELGGNSLFAIQIVSRLRQVHGDLPMSAIFEAPTVTGLASAIRSHQAEAIGLDEFDALLREIENLSPDEVAARLNGDSDV</sequence>
<dbReference type="InterPro" id="IPR001227">
    <property type="entry name" value="Ac_transferase_dom_sf"/>
</dbReference>
<protein>
    <submittedName>
        <fullName evidence="7">Putative polyketide synthase</fullName>
    </submittedName>
</protein>
<dbReference type="PROSITE" id="PS50075">
    <property type="entry name" value="CARRIER"/>
    <property type="match status" value="1"/>
</dbReference>
<dbReference type="SUPFAM" id="SSF47336">
    <property type="entry name" value="ACP-like"/>
    <property type="match status" value="1"/>
</dbReference>
<dbReference type="InterPro" id="IPR016035">
    <property type="entry name" value="Acyl_Trfase/lysoPLipase"/>
</dbReference>
<dbReference type="Gene3D" id="3.40.366.10">
    <property type="entry name" value="Malonyl-Coenzyme A Acyl Carrier Protein, domain 2"/>
    <property type="match status" value="1"/>
</dbReference>
<keyword evidence="2" id="KW-0597">Phosphoprotein</keyword>
<dbReference type="Pfam" id="PF22621">
    <property type="entry name" value="CurL-like_PKS_C"/>
    <property type="match status" value="1"/>
</dbReference>
<organism evidence="7 8">
    <name type="scientific">Saccharothrix espanaensis (strain ATCC 51144 / DSM 44229 / JCM 9112 / NBRC 15066 / NRRL 15764)</name>
    <dbReference type="NCBI Taxonomy" id="1179773"/>
    <lineage>
        <taxon>Bacteria</taxon>
        <taxon>Bacillati</taxon>
        <taxon>Actinomycetota</taxon>
        <taxon>Actinomycetes</taxon>
        <taxon>Pseudonocardiales</taxon>
        <taxon>Pseudonocardiaceae</taxon>
        <taxon>Saccharothrix</taxon>
    </lineage>
</organism>
<dbReference type="SMART" id="SM00823">
    <property type="entry name" value="PKS_PP"/>
    <property type="match status" value="1"/>
</dbReference>
<dbReference type="InterPro" id="IPR016036">
    <property type="entry name" value="Malonyl_transacylase_ACP-bd"/>
</dbReference>
<dbReference type="OrthoDB" id="9778690at2"/>
<dbReference type="PROSITE" id="PS52004">
    <property type="entry name" value="KS3_2"/>
    <property type="match status" value="1"/>
</dbReference>
<dbReference type="InterPro" id="IPR018201">
    <property type="entry name" value="Ketoacyl_synth_AS"/>
</dbReference>
<dbReference type="SMART" id="SM00822">
    <property type="entry name" value="PKS_KR"/>
    <property type="match status" value="1"/>
</dbReference>
<feature type="domain" description="Ketosynthase family 3 (KS3)" evidence="6">
    <location>
        <begin position="5"/>
        <end position="421"/>
    </location>
</feature>
<dbReference type="Proteomes" id="UP000006281">
    <property type="component" value="Chromosome"/>
</dbReference>
<dbReference type="STRING" id="1179773.BN6_47930"/>
<dbReference type="GO" id="GO:0004315">
    <property type="term" value="F:3-oxoacyl-[acyl-carrier-protein] synthase activity"/>
    <property type="evidence" value="ECO:0007669"/>
    <property type="project" value="InterPro"/>
</dbReference>
<dbReference type="GO" id="GO:0006633">
    <property type="term" value="P:fatty acid biosynthetic process"/>
    <property type="evidence" value="ECO:0007669"/>
    <property type="project" value="InterPro"/>
</dbReference>
<dbReference type="Gene3D" id="3.30.70.3290">
    <property type="match status" value="1"/>
</dbReference>
<proteinExistence type="predicted"/>
<dbReference type="InterPro" id="IPR013968">
    <property type="entry name" value="PKS_KR"/>
</dbReference>
<keyword evidence="3" id="KW-0808">Transferase</keyword>
<evidence type="ECO:0000256" key="3">
    <source>
        <dbReference type="ARBA" id="ARBA00022679"/>
    </source>
</evidence>
<dbReference type="PANTHER" id="PTHR43775">
    <property type="entry name" value="FATTY ACID SYNTHASE"/>
    <property type="match status" value="1"/>
</dbReference>
<dbReference type="SUPFAM" id="SSF55048">
    <property type="entry name" value="Probable ACP-binding domain of malonyl-CoA ACP transacylase"/>
    <property type="match status" value="1"/>
</dbReference>
<keyword evidence="1" id="KW-0596">Phosphopantetheine</keyword>
<dbReference type="SMART" id="SM00825">
    <property type="entry name" value="PKS_KS"/>
    <property type="match status" value="1"/>
</dbReference>
<reference evidence="7 8" key="1">
    <citation type="journal article" date="2012" name="BMC Genomics">
        <title>Complete genome sequence of Saccharothrix espanaensis DSM 44229T and comparison to the other completely sequenced Pseudonocardiaceae.</title>
        <authorList>
            <person name="Strobel T."/>
            <person name="Al-Dilaimi A."/>
            <person name="Blom J."/>
            <person name="Gessner A."/>
            <person name="Kalinowski J."/>
            <person name="Luzhetska M."/>
            <person name="Puhler A."/>
            <person name="Szczepanowski R."/>
            <person name="Bechthold A."/>
            <person name="Ruckert C."/>
        </authorList>
    </citation>
    <scope>NUCLEOTIDE SEQUENCE [LARGE SCALE GENOMIC DNA]</scope>
    <source>
        <strain evidence="8">ATCC 51144 / DSM 44229 / JCM 9112 / NBRC 15066 / NRRL 15764</strain>
    </source>
</reference>